<dbReference type="Proteomes" id="UP000823775">
    <property type="component" value="Unassembled WGS sequence"/>
</dbReference>
<accession>A0ABS8W3F7</accession>
<keyword evidence="3" id="KW-1185">Reference proteome</keyword>
<evidence type="ECO:0000313" key="2">
    <source>
        <dbReference type="EMBL" id="MCE2055903.1"/>
    </source>
</evidence>
<name>A0ABS8W3F7_DATST</name>
<feature type="region of interest" description="Disordered" evidence="1">
    <location>
        <begin position="50"/>
        <end position="69"/>
    </location>
</feature>
<sequence length="69" mass="7420">PILLDDNNDLGDFTRPISMLMALIPDVVPTSSSLTREAFHLASSIEASQIKLSPQDTGPPRVAFTRASP</sequence>
<protein>
    <submittedName>
        <fullName evidence="2">Uncharacterized protein</fullName>
    </submittedName>
</protein>
<gene>
    <name evidence="2" type="ORF">HAX54_043717</name>
</gene>
<evidence type="ECO:0000313" key="3">
    <source>
        <dbReference type="Proteomes" id="UP000823775"/>
    </source>
</evidence>
<comment type="caution">
    <text evidence="2">The sequence shown here is derived from an EMBL/GenBank/DDBJ whole genome shotgun (WGS) entry which is preliminary data.</text>
</comment>
<organism evidence="2 3">
    <name type="scientific">Datura stramonium</name>
    <name type="common">Jimsonweed</name>
    <name type="synonym">Common thornapple</name>
    <dbReference type="NCBI Taxonomy" id="4076"/>
    <lineage>
        <taxon>Eukaryota</taxon>
        <taxon>Viridiplantae</taxon>
        <taxon>Streptophyta</taxon>
        <taxon>Embryophyta</taxon>
        <taxon>Tracheophyta</taxon>
        <taxon>Spermatophyta</taxon>
        <taxon>Magnoliopsida</taxon>
        <taxon>eudicotyledons</taxon>
        <taxon>Gunneridae</taxon>
        <taxon>Pentapetalae</taxon>
        <taxon>asterids</taxon>
        <taxon>lamiids</taxon>
        <taxon>Solanales</taxon>
        <taxon>Solanaceae</taxon>
        <taxon>Solanoideae</taxon>
        <taxon>Datureae</taxon>
        <taxon>Datura</taxon>
    </lineage>
</organism>
<dbReference type="EMBL" id="JACEIK010006574">
    <property type="protein sequence ID" value="MCE2055903.1"/>
    <property type="molecule type" value="Genomic_DNA"/>
</dbReference>
<feature type="non-terminal residue" evidence="2">
    <location>
        <position position="1"/>
    </location>
</feature>
<proteinExistence type="predicted"/>
<evidence type="ECO:0000256" key="1">
    <source>
        <dbReference type="SAM" id="MobiDB-lite"/>
    </source>
</evidence>
<reference evidence="2 3" key="1">
    <citation type="journal article" date="2021" name="BMC Genomics">
        <title>Datura genome reveals duplications of psychoactive alkaloid biosynthetic genes and high mutation rate following tissue culture.</title>
        <authorList>
            <person name="Rajewski A."/>
            <person name="Carter-House D."/>
            <person name="Stajich J."/>
            <person name="Litt A."/>
        </authorList>
    </citation>
    <scope>NUCLEOTIDE SEQUENCE [LARGE SCALE GENOMIC DNA]</scope>
    <source>
        <strain evidence="2">AR-01</strain>
    </source>
</reference>